<evidence type="ECO:0000313" key="1">
    <source>
        <dbReference type="EMBL" id="KAH9528099.1"/>
    </source>
</evidence>
<evidence type="ECO:0000313" key="2">
    <source>
        <dbReference type="Proteomes" id="UP000790347"/>
    </source>
</evidence>
<dbReference type="Proteomes" id="UP000790347">
    <property type="component" value="Unassembled WGS sequence"/>
</dbReference>
<gene>
    <name evidence="1" type="ORF">DERF_002070</name>
</gene>
<proteinExistence type="predicted"/>
<dbReference type="EMBL" id="ASGP02000001">
    <property type="protein sequence ID" value="KAH9528099.1"/>
    <property type="molecule type" value="Genomic_DNA"/>
</dbReference>
<protein>
    <submittedName>
        <fullName evidence="1">Uncharacterized protein</fullName>
    </submittedName>
</protein>
<comment type="caution">
    <text evidence="1">The sequence shown here is derived from an EMBL/GenBank/DDBJ whole genome shotgun (WGS) entry which is preliminary data.</text>
</comment>
<reference evidence="1" key="2">
    <citation type="journal article" date="2022" name="Res Sq">
        <title>Comparative Genomics Reveals Insights into the Divergent Evolution of Astigmatic Mites and Household Pest Adaptations.</title>
        <authorList>
            <person name="Xiong Q."/>
            <person name="Wan A.T.-Y."/>
            <person name="Liu X.-Y."/>
            <person name="Fung C.S.-H."/>
            <person name="Xiao X."/>
            <person name="Malainual N."/>
            <person name="Hou J."/>
            <person name="Wang L."/>
            <person name="Wang M."/>
            <person name="Yang K."/>
            <person name="Cui Y."/>
            <person name="Leung E."/>
            <person name="Nong W."/>
            <person name="Shin S.-K."/>
            <person name="Au S."/>
            <person name="Jeong K.Y."/>
            <person name="Chew F.T."/>
            <person name="Hui J."/>
            <person name="Leung T.F."/>
            <person name="Tungtrongchitr A."/>
            <person name="Zhong N."/>
            <person name="Liu Z."/>
            <person name="Tsui S."/>
        </authorList>
    </citation>
    <scope>NUCLEOTIDE SEQUENCE</scope>
    <source>
        <strain evidence="1">Derf</strain>
        <tissue evidence="1">Whole organism</tissue>
    </source>
</reference>
<name>A0A922LA35_DERFA</name>
<dbReference type="AlphaFoldDB" id="A0A922LA35"/>
<reference evidence="1" key="1">
    <citation type="submission" date="2013-05" db="EMBL/GenBank/DDBJ databases">
        <authorList>
            <person name="Yim A.K.Y."/>
            <person name="Chan T.F."/>
            <person name="Ji K.M."/>
            <person name="Liu X.Y."/>
            <person name="Zhou J.W."/>
            <person name="Li R.Q."/>
            <person name="Yang K.Y."/>
            <person name="Li J."/>
            <person name="Li M."/>
            <person name="Law P.T.W."/>
            <person name="Wu Y.L."/>
            <person name="Cai Z.L."/>
            <person name="Qin H."/>
            <person name="Bao Y."/>
            <person name="Leung R.K.K."/>
            <person name="Ng P.K.S."/>
            <person name="Zou J."/>
            <person name="Zhong X.J."/>
            <person name="Ran P.X."/>
            <person name="Zhong N.S."/>
            <person name="Liu Z.G."/>
            <person name="Tsui S.K.W."/>
        </authorList>
    </citation>
    <scope>NUCLEOTIDE SEQUENCE</scope>
    <source>
        <strain evidence="1">Derf</strain>
        <tissue evidence="1">Whole organism</tissue>
    </source>
</reference>
<sequence length="106" mass="12000">MECSVQARTIHHVINVLDKYFCFCFILDSFNLTYWVNCLGYFVLSDDDDSYYKSFIVTPIATCSIDDDGGGGGGGICDRFDSQNEMYTISGNPKKGVYKRKKNKFS</sequence>
<keyword evidence="2" id="KW-1185">Reference proteome</keyword>
<accession>A0A922LA35</accession>
<organism evidence="1 2">
    <name type="scientific">Dermatophagoides farinae</name>
    <name type="common">American house dust mite</name>
    <dbReference type="NCBI Taxonomy" id="6954"/>
    <lineage>
        <taxon>Eukaryota</taxon>
        <taxon>Metazoa</taxon>
        <taxon>Ecdysozoa</taxon>
        <taxon>Arthropoda</taxon>
        <taxon>Chelicerata</taxon>
        <taxon>Arachnida</taxon>
        <taxon>Acari</taxon>
        <taxon>Acariformes</taxon>
        <taxon>Sarcoptiformes</taxon>
        <taxon>Astigmata</taxon>
        <taxon>Psoroptidia</taxon>
        <taxon>Analgoidea</taxon>
        <taxon>Pyroglyphidae</taxon>
        <taxon>Dermatophagoidinae</taxon>
        <taxon>Dermatophagoides</taxon>
    </lineage>
</organism>